<keyword evidence="3" id="KW-1185">Reference proteome</keyword>
<evidence type="ECO:0000256" key="1">
    <source>
        <dbReference type="SAM" id="MobiDB-lite"/>
    </source>
</evidence>
<dbReference type="KEGG" id="csy:CENSYa_1405"/>
<accession>A0RXG0</accession>
<dbReference type="HOGENOM" id="CLU_2550087_0_0_2"/>
<dbReference type="EMBL" id="DP000238">
    <property type="protein sequence ID" value="ABK78027.1"/>
    <property type="molecule type" value="Genomic_DNA"/>
</dbReference>
<feature type="compositionally biased region" description="Polar residues" evidence="1">
    <location>
        <begin position="71"/>
        <end position="82"/>
    </location>
</feature>
<reference evidence="2 3" key="1">
    <citation type="journal article" date="2006" name="Proc. Natl. Acad. Sci. U.S.A.">
        <title>Genomic analysis of the uncultivated marine crenarchaeote Cenarchaeum symbiosum.</title>
        <authorList>
            <person name="Hallam S.J."/>
            <person name="Konstantinidis K.T."/>
            <person name="Putnam N."/>
            <person name="Schleper C."/>
            <person name="Watanabe Y."/>
            <person name="Sugahara J."/>
            <person name="Preston C."/>
            <person name="de la Torre J."/>
            <person name="Richardson P.M."/>
            <person name="DeLong E.F."/>
        </authorList>
    </citation>
    <scope>NUCLEOTIDE SEQUENCE [LARGE SCALE GENOMIC DNA]</scope>
    <source>
        <strain evidence="3">A</strain>
    </source>
</reference>
<sequence length="82" mass="9364">MGIPSLCGVCEHVLCTAAVVPGYPEKTMSTQDSVYHALQFSAEPCLWNPPYRLQVSRMCEPDPCRDENHSETYQSNHKTWYK</sequence>
<name>A0RXG0_CENSY</name>
<evidence type="ECO:0000313" key="2">
    <source>
        <dbReference type="EMBL" id="ABK78027.1"/>
    </source>
</evidence>
<dbReference type="EnsemblBacteria" id="ABK78027">
    <property type="protein sequence ID" value="ABK78027"/>
    <property type="gene ID" value="CENSYa_1405"/>
</dbReference>
<evidence type="ECO:0000313" key="3">
    <source>
        <dbReference type="Proteomes" id="UP000000758"/>
    </source>
</evidence>
<protein>
    <submittedName>
        <fullName evidence="2">Uncharacterized protein</fullName>
    </submittedName>
</protein>
<gene>
    <name evidence="2" type="ordered locus">CENSYa_1405</name>
</gene>
<dbReference type="Proteomes" id="UP000000758">
    <property type="component" value="Chromosome"/>
</dbReference>
<dbReference type="AlphaFoldDB" id="A0RXG0"/>
<organism evidence="2 3">
    <name type="scientific">Cenarchaeum symbiosum (strain A)</name>
    <dbReference type="NCBI Taxonomy" id="414004"/>
    <lineage>
        <taxon>Archaea</taxon>
        <taxon>Nitrososphaerota</taxon>
        <taxon>Candidatus Cenarchaeales</taxon>
        <taxon>Candidatus Cenarchaeaceae</taxon>
        <taxon>Candidatus Cenarchaeum</taxon>
    </lineage>
</organism>
<feature type="region of interest" description="Disordered" evidence="1">
    <location>
        <begin position="63"/>
        <end position="82"/>
    </location>
</feature>
<proteinExistence type="predicted"/>